<dbReference type="Gene3D" id="3.40.50.850">
    <property type="entry name" value="Isochorismatase-like"/>
    <property type="match status" value="1"/>
</dbReference>
<name>A0A167AKJ3_9GAMM</name>
<dbReference type="Pfam" id="PF00857">
    <property type="entry name" value="Isochorismatase"/>
    <property type="match status" value="1"/>
</dbReference>
<organism evidence="3 4">
    <name type="scientific">Pseudoalteromonas luteoviolacea NCIMB 1942</name>
    <dbReference type="NCBI Taxonomy" id="1365253"/>
    <lineage>
        <taxon>Bacteria</taxon>
        <taxon>Pseudomonadati</taxon>
        <taxon>Pseudomonadota</taxon>
        <taxon>Gammaproteobacteria</taxon>
        <taxon>Alteromonadales</taxon>
        <taxon>Pseudoalteromonadaceae</taxon>
        <taxon>Pseudoalteromonas</taxon>
    </lineage>
</organism>
<dbReference type="Proteomes" id="UP000076587">
    <property type="component" value="Unassembled WGS sequence"/>
</dbReference>
<dbReference type="RefSeq" id="WP_063378007.1">
    <property type="nucleotide sequence ID" value="NZ_AUXT01000181.1"/>
</dbReference>
<dbReference type="SUPFAM" id="SSF52499">
    <property type="entry name" value="Isochorismatase-like hydrolases"/>
    <property type="match status" value="1"/>
</dbReference>
<evidence type="ECO:0000313" key="3">
    <source>
        <dbReference type="EMBL" id="KZN45501.1"/>
    </source>
</evidence>
<dbReference type="AlphaFoldDB" id="A0A167AKJ3"/>
<evidence type="ECO:0000256" key="1">
    <source>
        <dbReference type="ARBA" id="ARBA00022801"/>
    </source>
</evidence>
<dbReference type="PANTHER" id="PTHR43540">
    <property type="entry name" value="PEROXYUREIDOACRYLATE/UREIDOACRYLATE AMIDOHYDROLASE-RELATED"/>
    <property type="match status" value="1"/>
</dbReference>
<dbReference type="InterPro" id="IPR000868">
    <property type="entry name" value="Isochorismatase-like_dom"/>
</dbReference>
<evidence type="ECO:0000313" key="4">
    <source>
        <dbReference type="Proteomes" id="UP000076587"/>
    </source>
</evidence>
<dbReference type="EMBL" id="AUXT01000181">
    <property type="protein sequence ID" value="KZN45501.1"/>
    <property type="molecule type" value="Genomic_DNA"/>
</dbReference>
<dbReference type="InterPro" id="IPR050272">
    <property type="entry name" value="Isochorismatase-like_hydrls"/>
</dbReference>
<dbReference type="PANTHER" id="PTHR43540:SF6">
    <property type="entry name" value="ISOCHORISMATASE-LIKE DOMAIN-CONTAINING PROTEIN"/>
    <property type="match status" value="1"/>
</dbReference>
<proteinExistence type="predicted"/>
<gene>
    <name evidence="3" type="ORF">N482_14785</name>
</gene>
<dbReference type="GO" id="GO:0016787">
    <property type="term" value="F:hydrolase activity"/>
    <property type="evidence" value="ECO:0007669"/>
    <property type="project" value="UniProtKB-KW"/>
</dbReference>
<keyword evidence="1" id="KW-0378">Hydrolase</keyword>
<evidence type="ECO:0000259" key="2">
    <source>
        <dbReference type="Pfam" id="PF00857"/>
    </source>
</evidence>
<dbReference type="InterPro" id="IPR036380">
    <property type="entry name" value="Isochorismatase-like_sf"/>
</dbReference>
<reference evidence="3 4" key="1">
    <citation type="submission" date="2013-07" db="EMBL/GenBank/DDBJ databases">
        <title>Comparative Genomic and Metabolomic Analysis of Twelve Strains of Pseudoalteromonas luteoviolacea.</title>
        <authorList>
            <person name="Vynne N.G."/>
            <person name="Mansson M."/>
            <person name="Gram L."/>
        </authorList>
    </citation>
    <scope>NUCLEOTIDE SEQUENCE [LARGE SCALE GENOMIC DNA]</scope>
    <source>
        <strain evidence="3 4">NCIMB 1942</strain>
    </source>
</reference>
<feature type="domain" description="Isochorismatase-like" evidence="2">
    <location>
        <begin position="4"/>
        <end position="143"/>
    </location>
</feature>
<protein>
    <recommendedName>
        <fullName evidence="2">Isochorismatase-like domain-containing protein</fullName>
    </recommendedName>
</protein>
<accession>A0A167AKJ3</accession>
<comment type="caution">
    <text evidence="3">The sequence shown here is derived from an EMBL/GenBank/DDBJ whole genome shotgun (WGS) entry which is preliminary data.</text>
</comment>
<dbReference type="OrthoDB" id="5360912at2"/>
<dbReference type="PATRIC" id="fig|1365253.3.peg.3540"/>
<sequence length="183" mass="20836">MTKALIIIDTQDSFFETDYWQDNGFDTFKKNLLSLVDKFKVDNQPIVKILHSREDADDSPFNPKTGLVKPMAFLPQEFTKVFYKSVHNAFTDTGLATWLKRSGIDTIVITGIRTEQCCETTARVAFDLGFKVEFVTDTTLTFDMHCPVTDTDTDTQYSAKEIQARTNLVLAKRFASIHAHSDY</sequence>